<dbReference type="PANTHER" id="PTHR11157">
    <property type="entry name" value="FATTY ACID ACYL TRANSFERASE-RELATED"/>
    <property type="match status" value="1"/>
</dbReference>
<comment type="caution">
    <text evidence="11">The sequence shown here is derived from an EMBL/GenBank/DDBJ whole genome shotgun (WGS) entry which is preliminary data.</text>
</comment>
<dbReference type="InterPro" id="IPR002076">
    <property type="entry name" value="ELO_fam"/>
</dbReference>
<feature type="transmembrane region" description="Helical" evidence="10">
    <location>
        <begin position="30"/>
        <end position="48"/>
    </location>
</feature>
<dbReference type="GO" id="GO:0042761">
    <property type="term" value="P:very long-chain fatty acid biosynthetic process"/>
    <property type="evidence" value="ECO:0007669"/>
    <property type="project" value="TreeGrafter"/>
</dbReference>
<dbReference type="GO" id="GO:0009922">
    <property type="term" value="F:fatty acid elongase activity"/>
    <property type="evidence" value="ECO:0007669"/>
    <property type="project" value="UniProtKB-EC"/>
</dbReference>
<feature type="transmembrane region" description="Helical" evidence="10">
    <location>
        <begin position="228"/>
        <end position="249"/>
    </location>
</feature>
<dbReference type="GO" id="GO:0005789">
    <property type="term" value="C:endoplasmic reticulum membrane"/>
    <property type="evidence" value="ECO:0007669"/>
    <property type="project" value="TreeGrafter"/>
</dbReference>
<comment type="similarity">
    <text evidence="10">Belongs to the ELO family.</text>
</comment>
<name>A0A2A4IT40_HELVI</name>
<evidence type="ECO:0000256" key="9">
    <source>
        <dbReference type="ARBA" id="ARBA00023160"/>
    </source>
</evidence>
<dbReference type="Pfam" id="PF01151">
    <property type="entry name" value="ELO"/>
    <property type="match status" value="1"/>
</dbReference>
<evidence type="ECO:0000256" key="4">
    <source>
        <dbReference type="ARBA" id="ARBA00022692"/>
    </source>
</evidence>
<proteinExistence type="inferred from homology"/>
<keyword evidence="8 10" id="KW-0472">Membrane</keyword>
<keyword evidence="9 10" id="KW-0275">Fatty acid biosynthesis</keyword>
<comment type="catalytic activity">
    <reaction evidence="10">
        <text>a very-long-chain acyl-CoA + malonyl-CoA + H(+) = a very-long-chain 3-oxoacyl-CoA + CO2 + CoA</text>
        <dbReference type="Rhea" id="RHEA:32727"/>
        <dbReference type="ChEBI" id="CHEBI:15378"/>
        <dbReference type="ChEBI" id="CHEBI:16526"/>
        <dbReference type="ChEBI" id="CHEBI:57287"/>
        <dbReference type="ChEBI" id="CHEBI:57384"/>
        <dbReference type="ChEBI" id="CHEBI:90725"/>
        <dbReference type="ChEBI" id="CHEBI:90736"/>
        <dbReference type="EC" id="2.3.1.199"/>
    </reaction>
</comment>
<keyword evidence="7 10" id="KW-0443">Lipid metabolism</keyword>
<comment type="subcellular location">
    <subcellularLocation>
        <location evidence="1">Membrane</location>
        <topology evidence="1">Multi-pass membrane protein</topology>
    </subcellularLocation>
</comment>
<organism evidence="11">
    <name type="scientific">Heliothis virescens</name>
    <name type="common">Tobacco budworm moth</name>
    <dbReference type="NCBI Taxonomy" id="7102"/>
    <lineage>
        <taxon>Eukaryota</taxon>
        <taxon>Metazoa</taxon>
        <taxon>Ecdysozoa</taxon>
        <taxon>Arthropoda</taxon>
        <taxon>Hexapoda</taxon>
        <taxon>Insecta</taxon>
        <taxon>Pterygota</taxon>
        <taxon>Neoptera</taxon>
        <taxon>Endopterygota</taxon>
        <taxon>Lepidoptera</taxon>
        <taxon>Glossata</taxon>
        <taxon>Ditrysia</taxon>
        <taxon>Noctuoidea</taxon>
        <taxon>Noctuidae</taxon>
        <taxon>Heliothinae</taxon>
        <taxon>Heliothis</taxon>
    </lineage>
</organism>
<keyword evidence="4 10" id="KW-0812">Transmembrane</keyword>
<evidence type="ECO:0000256" key="2">
    <source>
        <dbReference type="ARBA" id="ARBA00022516"/>
    </source>
</evidence>
<evidence type="ECO:0000256" key="1">
    <source>
        <dbReference type="ARBA" id="ARBA00004141"/>
    </source>
</evidence>
<dbReference type="EC" id="2.3.1.199" evidence="10"/>
<keyword evidence="2 10" id="KW-0444">Lipid biosynthesis</keyword>
<evidence type="ECO:0000256" key="3">
    <source>
        <dbReference type="ARBA" id="ARBA00022679"/>
    </source>
</evidence>
<keyword evidence="6 10" id="KW-1133">Transmembrane helix</keyword>
<dbReference type="GO" id="GO:0034625">
    <property type="term" value="P:fatty acid elongation, monounsaturated fatty acid"/>
    <property type="evidence" value="ECO:0007669"/>
    <property type="project" value="TreeGrafter"/>
</dbReference>
<evidence type="ECO:0000256" key="5">
    <source>
        <dbReference type="ARBA" id="ARBA00022832"/>
    </source>
</evidence>
<comment type="caution">
    <text evidence="10">Lacks conserved residue(s) required for the propagation of feature annotation.</text>
</comment>
<accession>A0A2A4IT40</accession>
<protein>
    <recommendedName>
        <fullName evidence="10">Elongation of very long chain fatty acids protein</fullName>
        <ecNumber evidence="10">2.3.1.199</ecNumber>
    </recommendedName>
    <alternativeName>
        <fullName evidence="10">Very-long-chain 3-oxoacyl-CoA synthase</fullName>
    </alternativeName>
</protein>
<sequence length="282" mass="33292">MDAGLQHIAEDFGVGTVKHSIPTWTLQETLTGLAIVLALYLTVVIKILPNYMRNKEPYQLKIIMLAYNAFQVAFSVYLVFIYLRYIYRFNIITTRCPQGEDLMGVVTEILPYFIAKHLDLLDTIFFVLRKKDNQVTFLHLYHHTSMVTWTWLHYMYHPTDNFVVVGMLNSFVHVLMYAYYGISSLGPEYAKFIWWKKHLTKVQLIQFILVVSHLHYQQKLSPCPIPNFFHNFCMFVISSFFALFMNFYINSYRSKSKKNVQKVEVQKNGVSNYMDERLVKSR</sequence>
<dbReference type="STRING" id="7102.A0A2A4IT40"/>
<dbReference type="GO" id="GO:0030148">
    <property type="term" value="P:sphingolipid biosynthetic process"/>
    <property type="evidence" value="ECO:0007669"/>
    <property type="project" value="TreeGrafter"/>
</dbReference>
<dbReference type="GO" id="GO:0034626">
    <property type="term" value="P:fatty acid elongation, polyunsaturated fatty acid"/>
    <property type="evidence" value="ECO:0007669"/>
    <property type="project" value="TreeGrafter"/>
</dbReference>
<evidence type="ECO:0000256" key="7">
    <source>
        <dbReference type="ARBA" id="ARBA00023098"/>
    </source>
</evidence>
<evidence type="ECO:0000256" key="8">
    <source>
        <dbReference type="ARBA" id="ARBA00023136"/>
    </source>
</evidence>
<evidence type="ECO:0000313" key="11">
    <source>
        <dbReference type="EMBL" id="PCG62666.1"/>
    </source>
</evidence>
<dbReference type="GO" id="GO:0019367">
    <property type="term" value="P:fatty acid elongation, saturated fatty acid"/>
    <property type="evidence" value="ECO:0007669"/>
    <property type="project" value="TreeGrafter"/>
</dbReference>
<feature type="transmembrane region" description="Helical" evidence="10">
    <location>
        <begin position="162"/>
        <end position="179"/>
    </location>
</feature>
<gene>
    <name evidence="11" type="ORF">B5V51_13927</name>
</gene>
<dbReference type="AlphaFoldDB" id="A0A2A4IT40"/>
<evidence type="ECO:0000256" key="6">
    <source>
        <dbReference type="ARBA" id="ARBA00022989"/>
    </source>
</evidence>
<dbReference type="PANTHER" id="PTHR11157:SF103">
    <property type="entry name" value="ELONGATION OF VERY LONG CHAIN FATTY ACIDS PROTEIN"/>
    <property type="match status" value="1"/>
</dbReference>
<keyword evidence="5 10" id="KW-0276">Fatty acid metabolism</keyword>
<reference evidence="11" key="1">
    <citation type="submission" date="2017-09" db="EMBL/GenBank/DDBJ databases">
        <title>Contemporary evolution of a Lepidopteran species, Heliothis virescens, in response to modern agricultural practices.</title>
        <authorList>
            <person name="Fritz M.L."/>
            <person name="Deyonke A.M."/>
            <person name="Papanicolaou A."/>
            <person name="Micinski S."/>
            <person name="Westbrook J."/>
            <person name="Gould F."/>
        </authorList>
    </citation>
    <scope>NUCLEOTIDE SEQUENCE [LARGE SCALE GENOMIC DNA]</scope>
    <source>
        <strain evidence="11">HvINT-</strain>
        <tissue evidence="11">Whole body</tissue>
    </source>
</reference>
<keyword evidence="3 10" id="KW-0808">Transferase</keyword>
<dbReference type="EMBL" id="NWSH01008171">
    <property type="protein sequence ID" value="PCG62666.1"/>
    <property type="molecule type" value="Genomic_DNA"/>
</dbReference>
<feature type="transmembrane region" description="Helical" evidence="10">
    <location>
        <begin position="60"/>
        <end position="83"/>
    </location>
</feature>
<evidence type="ECO:0000256" key="10">
    <source>
        <dbReference type="RuleBase" id="RU361115"/>
    </source>
</evidence>